<sequence length="126" mass="14893">MPGTTSLYIYFLTFSCNDLNWLDVRKVLLIADGRPKKDPNELDIYATKRLMEIYPVVVSRHFMIRVNALVTFMLNIDEVFGGKVEDYWWRIEFQNRGSPHLHMVVWIDVHRLLDTPEALQRIDHAC</sequence>
<dbReference type="Proteomes" id="UP000886998">
    <property type="component" value="Unassembled WGS sequence"/>
</dbReference>
<organism evidence="2 3">
    <name type="scientific">Trichonephila inaurata madagascariensis</name>
    <dbReference type="NCBI Taxonomy" id="2747483"/>
    <lineage>
        <taxon>Eukaryota</taxon>
        <taxon>Metazoa</taxon>
        <taxon>Ecdysozoa</taxon>
        <taxon>Arthropoda</taxon>
        <taxon>Chelicerata</taxon>
        <taxon>Arachnida</taxon>
        <taxon>Araneae</taxon>
        <taxon>Araneomorphae</taxon>
        <taxon>Entelegynae</taxon>
        <taxon>Araneoidea</taxon>
        <taxon>Nephilidae</taxon>
        <taxon>Trichonephila</taxon>
        <taxon>Trichonephila inaurata</taxon>
    </lineage>
</organism>
<evidence type="ECO:0000313" key="2">
    <source>
        <dbReference type="EMBL" id="GFY78121.1"/>
    </source>
</evidence>
<dbReference type="Pfam" id="PF14214">
    <property type="entry name" value="Helitron_like_N"/>
    <property type="match status" value="1"/>
</dbReference>
<comment type="caution">
    <text evidence="2">The sequence shown here is derived from an EMBL/GenBank/DDBJ whole genome shotgun (WGS) entry which is preliminary data.</text>
</comment>
<dbReference type="InterPro" id="IPR025476">
    <property type="entry name" value="Helitron_helicase-like"/>
</dbReference>
<evidence type="ECO:0000259" key="1">
    <source>
        <dbReference type="Pfam" id="PF14214"/>
    </source>
</evidence>
<keyword evidence="3" id="KW-1185">Reference proteome</keyword>
<evidence type="ECO:0000313" key="3">
    <source>
        <dbReference type="Proteomes" id="UP000886998"/>
    </source>
</evidence>
<gene>
    <name evidence="2" type="primary">EVAR_39417_1</name>
    <name evidence="2" type="ORF">TNIN_62071</name>
</gene>
<feature type="domain" description="Helitron helicase-like" evidence="1">
    <location>
        <begin position="10"/>
        <end position="105"/>
    </location>
</feature>
<dbReference type="EMBL" id="BMAV01022830">
    <property type="protein sequence ID" value="GFY78121.1"/>
    <property type="molecule type" value="Genomic_DNA"/>
</dbReference>
<name>A0A8X6YW24_9ARAC</name>
<proteinExistence type="predicted"/>
<protein>
    <submittedName>
        <fullName evidence="2">Helitron_like_N domain-containing protein</fullName>
    </submittedName>
</protein>
<dbReference type="OrthoDB" id="6432285at2759"/>
<accession>A0A8X6YW24</accession>
<dbReference type="AlphaFoldDB" id="A0A8X6YW24"/>
<reference evidence="2" key="1">
    <citation type="submission" date="2020-08" db="EMBL/GenBank/DDBJ databases">
        <title>Multicomponent nature underlies the extraordinary mechanical properties of spider dragline silk.</title>
        <authorList>
            <person name="Kono N."/>
            <person name="Nakamura H."/>
            <person name="Mori M."/>
            <person name="Yoshida Y."/>
            <person name="Ohtoshi R."/>
            <person name="Malay A.D."/>
            <person name="Moran D.A.P."/>
            <person name="Tomita M."/>
            <person name="Numata K."/>
            <person name="Arakawa K."/>
        </authorList>
    </citation>
    <scope>NUCLEOTIDE SEQUENCE</scope>
</reference>